<dbReference type="RefSeq" id="WP_244305396.1">
    <property type="nucleotide sequence ID" value="NZ_KK853997.1"/>
</dbReference>
<dbReference type="PATRIC" id="fig|1348663.4.peg.4480"/>
<organism evidence="2 3">
    <name type="scientific">Kitasatospora cheerisanensis KCTC 2395</name>
    <dbReference type="NCBI Taxonomy" id="1348663"/>
    <lineage>
        <taxon>Bacteria</taxon>
        <taxon>Bacillati</taxon>
        <taxon>Actinomycetota</taxon>
        <taxon>Actinomycetes</taxon>
        <taxon>Kitasatosporales</taxon>
        <taxon>Streptomycetaceae</taxon>
        <taxon>Kitasatospora</taxon>
    </lineage>
</organism>
<dbReference type="Pfam" id="PF01370">
    <property type="entry name" value="Epimerase"/>
    <property type="match status" value="1"/>
</dbReference>
<proteinExistence type="predicted"/>
<dbReference type="Proteomes" id="UP000027178">
    <property type="component" value="Unassembled WGS sequence"/>
</dbReference>
<dbReference type="Gene3D" id="3.40.50.720">
    <property type="entry name" value="NAD(P)-binding Rossmann-like Domain"/>
    <property type="match status" value="1"/>
</dbReference>
<evidence type="ECO:0000313" key="2">
    <source>
        <dbReference type="EMBL" id="KDN83160.1"/>
    </source>
</evidence>
<feature type="domain" description="NAD-dependent epimerase/dehydratase" evidence="1">
    <location>
        <begin position="12"/>
        <end position="51"/>
    </location>
</feature>
<accession>A0A066YZ13</accession>
<protein>
    <submittedName>
        <fullName evidence="2">NAD-dependent epimerase</fullName>
    </submittedName>
</protein>
<dbReference type="EMBL" id="JNBY01000095">
    <property type="protein sequence ID" value="KDN83160.1"/>
    <property type="molecule type" value="Genomic_DNA"/>
</dbReference>
<reference evidence="2 3" key="1">
    <citation type="submission" date="2014-05" db="EMBL/GenBank/DDBJ databases">
        <title>Draft Genome Sequence of Kitasatospora cheerisanensis KCTC 2395.</title>
        <authorList>
            <person name="Nam D.H."/>
        </authorList>
    </citation>
    <scope>NUCLEOTIDE SEQUENCE [LARGE SCALE GENOMIC DNA]</scope>
    <source>
        <strain evidence="2 3">KCTC 2395</strain>
    </source>
</reference>
<gene>
    <name evidence="2" type="ORF">KCH_46420</name>
</gene>
<dbReference type="AlphaFoldDB" id="A0A066YZ13"/>
<keyword evidence="3" id="KW-1185">Reference proteome</keyword>
<dbReference type="HOGENOM" id="CLU_2916458_0_0_11"/>
<dbReference type="InterPro" id="IPR001509">
    <property type="entry name" value="Epimerase_deHydtase"/>
</dbReference>
<evidence type="ECO:0000313" key="3">
    <source>
        <dbReference type="Proteomes" id="UP000027178"/>
    </source>
</evidence>
<sequence length="61" mass="6238">MNAVALEGSRCVVTGGAGTIGSTVVDQLIEAGAREVVVLDNFVRGRAENLARARELAAPAD</sequence>
<dbReference type="SUPFAM" id="SSF51735">
    <property type="entry name" value="NAD(P)-binding Rossmann-fold domains"/>
    <property type="match status" value="1"/>
</dbReference>
<name>A0A066YZ13_9ACTN</name>
<dbReference type="InterPro" id="IPR036291">
    <property type="entry name" value="NAD(P)-bd_dom_sf"/>
</dbReference>
<evidence type="ECO:0000259" key="1">
    <source>
        <dbReference type="Pfam" id="PF01370"/>
    </source>
</evidence>
<comment type="caution">
    <text evidence="2">The sequence shown here is derived from an EMBL/GenBank/DDBJ whole genome shotgun (WGS) entry which is preliminary data.</text>
</comment>
<dbReference type="eggNOG" id="COG0451">
    <property type="taxonomic scope" value="Bacteria"/>
</dbReference>